<reference evidence="18" key="1">
    <citation type="submission" date="2014-11" db="EMBL/GenBank/DDBJ databases">
        <authorList>
            <person name="Wibberg D."/>
        </authorList>
    </citation>
    <scope>NUCLEOTIDE SEQUENCE [LARGE SCALE GENOMIC DNA]</scope>
    <source>
        <strain evidence="18">L3</strain>
    </source>
</reference>
<feature type="binding site" evidence="13">
    <location>
        <begin position="81"/>
        <end position="84"/>
    </location>
    <ligand>
        <name>GTP</name>
        <dbReference type="ChEBI" id="CHEBI:37565"/>
        <label>1</label>
    </ligand>
</feature>
<evidence type="ECO:0000256" key="5">
    <source>
        <dbReference type="ARBA" id="ARBA00022692"/>
    </source>
</evidence>
<feature type="binding site" evidence="14">
    <location>
        <position position="46"/>
    </location>
    <ligand>
        <name>Mg(2+)</name>
        <dbReference type="ChEBI" id="CHEBI:18420"/>
        <label>2</label>
    </ligand>
</feature>
<evidence type="ECO:0000256" key="3">
    <source>
        <dbReference type="ARBA" id="ARBA00022475"/>
    </source>
</evidence>
<feature type="binding site" evidence="14">
    <location>
        <position position="50"/>
    </location>
    <ligand>
        <name>Mg(2+)</name>
        <dbReference type="ChEBI" id="CHEBI:18420"/>
        <label>2</label>
    </ligand>
</feature>
<feature type="binding site" evidence="13">
    <location>
        <begin position="35"/>
        <end position="42"/>
    </location>
    <ligand>
        <name>GTP</name>
        <dbReference type="ChEBI" id="CHEBI:37565"/>
        <label>1</label>
    </ligand>
</feature>
<feature type="binding site" evidence="13">
    <location>
        <begin position="60"/>
        <end position="64"/>
    </location>
    <ligand>
        <name>GTP</name>
        <dbReference type="ChEBI" id="CHEBI:37565"/>
        <label>1</label>
    </ligand>
</feature>
<sequence>MNKGHDQSQDHESSNTNVLTLDTGQNQNIEISIIGNPNVGKTSLFNILTGAKQYVANWPGVTVEKKVGTFKYKDATFKLVDLPGVYTLSSKSEDEKVAKDYIINKNYEIVILVADALNLESSMFLLLQLLEMNVNIILAINAIDEAKEKGRIIVPSPIIKTLNIPVVLTSARTGEGIDELLEVIYKYSLSKTKSRVKTRIKYPPNIDKFIQSFMELASNYPEIKINYSNYLENNWLPVYFLEFGNEDLNLPKSFLKELETLFDLDNLRAEYTKWKLDFISYLVSSSIINEGIDWSLRDILDHVLTHKVLGILIYIFAMFAVFSLTFNLAQPLSDLLELAFTSAGNYLSKVIPIPWLNSLVVEGVIGGVGGVLVFIPQIFILFFFLGFLEESGYLPRAAFLVDRIARSFGLSGRSFMSIILGFGCNVPAIISTKTIANKKERLALILSLPFASCSAKLPVYILLIGTFFSSNAALVLLLIYLSSIVLVLVSSKFLQRFITQSEDIPFIIELPRFRMPTFKNLAIYTWNRGKHFLQKAGGIILVATIIIWALSFFPNFGQDINSSYAAGIGKVFEPLTKHLGWDWRINTGLVFGIAAKEVVVSSYSTLFNVGEGSLSFALQNVLTPASALALIFFVLAYVPCFATLATIKSETNSWKWPIFTLFYTTVIAYLIANVVFFIGGIFI</sequence>
<dbReference type="Pfam" id="PF07664">
    <property type="entry name" value="FeoB_C"/>
    <property type="match status" value="1"/>
</dbReference>
<evidence type="ECO:0000313" key="17">
    <source>
        <dbReference type="EMBL" id="CEP78092.1"/>
    </source>
</evidence>
<feature type="transmembrane region" description="Helical" evidence="15">
    <location>
        <begin position="359"/>
        <end position="388"/>
    </location>
</feature>
<evidence type="ECO:0000256" key="6">
    <source>
        <dbReference type="ARBA" id="ARBA00022741"/>
    </source>
</evidence>
<dbReference type="NCBIfam" id="TIGR00437">
    <property type="entry name" value="feoB"/>
    <property type="match status" value="1"/>
</dbReference>
<dbReference type="AlphaFoldDB" id="A0A0C7NQB8"/>
<feature type="transmembrane region" description="Helical" evidence="15">
    <location>
        <begin position="467"/>
        <end position="489"/>
    </location>
</feature>
<keyword evidence="11 15" id="KW-0472">Membrane</keyword>
<feature type="transmembrane region" description="Helical" evidence="15">
    <location>
        <begin position="625"/>
        <end position="647"/>
    </location>
</feature>
<keyword evidence="4 15" id="KW-0410">Iron transport</keyword>
<keyword evidence="6 13" id="KW-0547">Nucleotide-binding</keyword>
<proteinExistence type="inferred from homology"/>
<dbReference type="GO" id="GO:0015093">
    <property type="term" value="F:ferrous iron transmembrane transporter activity"/>
    <property type="evidence" value="ECO:0007669"/>
    <property type="project" value="UniProtKB-UniRule"/>
</dbReference>
<evidence type="ECO:0000256" key="12">
    <source>
        <dbReference type="NCBIfam" id="TIGR00437"/>
    </source>
</evidence>
<dbReference type="PANTHER" id="PTHR43185:SF1">
    <property type="entry name" value="FE(2+) TRANSPORTER FEOB"/>
    <property type="match status" value="1"/>
</dbReference>
<dbReference type="Proteomes" id="UP000032809">
    <property type="component" value="Chromosome I"/>
</dbReference>
<evidence type="ECO:0000256" key="11">
    <source>
        <dbReference type="ARBA" id="ARBA00023136"/>
    </source>
</evidence>
<keyword evidence="10 13" id="KW-0342">GTP-binding</keyword>
<dbReference type="KEGG" id="dtn:DTL3_0782"/>
<comment type="subcellular location">
    <subcellularLocation>
        <location evidence="15">Cell inner membrane</location>
        <topology evidence="15">Multi-pass membrane protein</topology>
    </subcellularLocation>
    <subcellularLocation>
        <location evidence="1">Cell membrane</location>
        <topology evidence="1">Multi-pass membrane protein</topology>
    </subcellularLocation>
</comment>
<dbReference type="Pfam" id="PF07670">
    <property type="entry name" value="Gate"/>
    <property type="match status" value="2"/>
</dbReference>
<dbReference type="InterPro" id="IPR027417">
    <property type="entry name" value="P-loop_NTPase"/>
</dbReference>
<dbReference type="PROSITE" id="PS51711">
    <property type="entry name" value="G_FEOB"/>
    <property type="match status" value="1"/>
</dbReference>
<dbReference type="EMBL" id="LN824141">
    <property type="protein sequence ID" value="CEP78092.1"/>
    <property type="molecule type" value="Genomic_DNA"/>
</dbReference>
<feature type="binding site" evidence="13">
    <location>
        <begin position="141"/>
        <end position="144"/>
    </location>
    <ligand>
        <name>GTP</name>
        <dbReference type="ChEBI" id="CHEBI:37565"/>
        <label>1</label>
    </ligand>
</feature>
<feature type="transmembrane region" description="Helical" evidence="15">
    <location>
        <begin position="308"/>
        <end position="329"/>
    </location>
</feature>
<dbReference type="InterPro" id="IPR005225">
    <property type="entry name" value="Small_GTP-bd"/>
</dbReference>
<dbReference type="InterPro" id="IPR030389">
    <property type="entry name" value="G_FEOB_dom"/>
</dbReference>
<comment type="similarity">
    <text evidence="15">Belongs to the TRAFAC class TrmE-Era-EngA-EngB-Septin-like GTPase superfamily. FeoB GTPase (TC 9.A.8) family.</text>
</comment>
<name>A0A0C7NQB8_DEFTU</name>
<evidence type="ECO:0000256" key="1">
    <source>
        <dbReference type="ARBA" id="ARBA00004651"/>
    </source>
</evidence>
<dbReference type="Gene3D" id="3.40.50.300">
    <property type="entry name" value="P-loop containing nucleotide triphosphate hydrolases"/>
    <property type="match status" value="1"/>
</dbReference>
<dbReference type="GO" id="GO:0046872">
    <property type="term" value="F:metal ion binding"/>
    <property type="evidence" value="ECO:0007669"/>
    <property type="project" value="UniProtKB-KW"/>
</dbReference>
<dbReference type="STRING" id="1006576.DTL3_0782"/>
<dbReference type="InterPro" id="IPR011640">
    <property type="entry name" value="Fe2_transport_prot_B_C"/>
</dbReference>
<dbReference type="InterPro" id="IPR006073">
    <property type="entry name" value="GTP-bd"/>
</dbReference>
<evidence type="ECO:0000256" key="10">
    <source>
        <dbReference type="ARBA" id="ARBA00023134"/>
    </source>
</evidence>
<evidence type="ECO:0000256" key="14">
    <source>
        <dbReference type="PIRSR" id="PIRSR603373-2"/>
    </source>
</evidence>
<evidence type="ECO:0000256" key="4">
    <source>
        <dbReference type="ARBA" id="ARBA00022496"/>
    </source>
</evidence>
<keyword evidence="7 15" id="KW-1133">Transmembrane helix</keyword>
<evidence type="ECO:0000259" key="16">
    <source>
        <dbReference type="PROSITE" id="PS51711"/>
    </source>
</evidence>
<keyword evidence="5 15" id="KW-0812">Transmembrane</keyword>
<evidence type="ECO:0000256" key="13">
    <source>
        <dbReference type="PIRSR" id="PIRSR603373-1"/>
    </source>
</evidence>
<dbReference type="PANTHER" id="PTHR43185">
    <property type="entry name" value="FERROUS IRON TRANSPORT PROTEIN B"/>
    <property type="match status" value="1"/>
</dbReference>
<evidence type="ECO:0000256" key="2">
    <source>
        <dbReference type="ARBA" id="ARBA00022448"/>
    </source>
</evidence>
<feature type="transmembrane region" description="Helical" evidence="15">
    <location>
        <begin position="442"/>
        <end position="461"/>
    </location>
</feature>
<gene>
    <name evidence="17" type="primary">feoB</name>
    <name evidence="17" type="ORF">DTL3_0782</name>
</gene>
<feature type="transmembrane region" description="Helical" evidence="15">
    <location>
        <begin position="659"/>
        <end position="682"/>
    </location>
</feature>
<keyword evidence="14" id="KW-0460">Magnesium</keyword>
<dbReference type="Pfam" id="PF02421">
    <property type="entry name" value="FeoB_N"/>
    <property type="match status" value="1"/>
</dbReference>
<dbReference type="SUPFAM" id="SSF52540">
    <property type="entry name" value="P-loop containing nucleoside triphosphate hydrolases"/>
    <property type="match status" value="1"/>
</dbReference>
<accession>A0A0C7NQB8</accession>
<dbReference type="OrthoDB" id="9809127at2"/>
<feature type="binding site" evidence="14">
    <location>
        <position position="49"/>
    </location>
    <ligand>
        <name>Mg(2+)</name>
        <dbReference type="ChEBI" id="CHEBI:18420"/>
        <label>2</label>
    </ligand>
</feature>
<evidence type="ECO:0000313" key="18">
    <source>
        <dbReference type="Proteomes" id="UP000032809"/>
    </source>
</evidence>
<evidence type="ECO:0000256" key="8">
    <source>
        <dbReference type="ARBA" id="ARBA00023004"/>
    </source>
</evidence>
<keyword evidence="18" id="KW-1185">Reference proteome</keyword>
<keyword evidence="14" id="KW-0479">Metal-binding</keyword>
<evidence type="ECO:0000256" key="15">
    <source>
        <dbReference type="RuleBase" id="RU362098"/>
    </source>
</evidence>
<organism evidence="17 18">
    <name type="scientific">Defluviitoga tunisiensis</name>
    <dbReference type="NCBI Taxonomy" id="1006576"/>
    <lineage>
        <taxon>Bacteria</taxon>
        <taxon>Thermotogati</taxon>
        <taxon>Thermotogota</taxon>
        <taxon>Thermotogae</taxon>
        <taxon>Petrotogales</taxon>
        <taxon>Petrotogaceae</taxon>
        <taxon>Defluviitoga</taxon>
    </lineage>
</organism>
<dbReference type="NCBIfam" id="TIGR00231">
    <property type="entry name" value="small_GTP"/>
    <property type="match status" value="1"/>
</dbReference>
<dbReference type="InterPro" id="IPR003373">
    <property type="entry name" value="Fe2_transport_prot-B"/>
</dbReference>
<evidence type="ECO:0000256" key="9">
    <source>
        <dbReference type="ARBA" id="ARBA00023065"/>
    </source>
</evidence>
<feature type="domain" description="FeoB-type G" evidence="16">
    <location>
        <begin position="28"/>
        <end position="190"/>
    </location>
</feature>
<keyword evidence="3" id="KW-1003">Cell membrane</keyword>
<evidence type="ECO:0000256" key="7">
    <source>
        <dbReference type="ARBA" id="ARBA00022989"/>
    </source>
</evidence>
<keyword evidence="2 15" id="KW-0813">Transport</keyword>
<protein>
    <recommendedName>
        <fullName evidence="12 15">Ferrous iron transport protein B</fullName>
    </recommendedName>
</protein>
<dbReference type="HOGENOM" id="CLU_013350_3_0_0"/>
<dbReference type="CDD" id="cd01879">
    <property type="entry name" value="FeoB"/>
    <property type="match status" value="1"/>
</dbReference>
<dbReference type="PATRIC" id="fig|1006576.9.peg.771"/>
<dbReference type="InterPro" id="IPR011642">
    <property type="entry name" value="Gate_dom"/>
</dbReference>
<dbReference type="GO" id="GO:0005886">
    <property type="term" value="C:plasma membrane"/>
    <property type="evidence" value="ECO:0007669"/>
    <property type="project" value="UniProtKB-SubCell"/>
</dbReference>
<keyword evidence="8 15" id="KW-0408">Iron</keyword>
<dbReference type="GO" id="GO:0005525">
    <property type="term" value="F:GTP binding"/>
    <property type="evidence" value="ECO:0007669"/>
    <property type="project" value="UniProtKB-KW"/>
</dbReference>
<feature type="transmembrane region" description="Helical" evidence="15">
    <location>
        <begin position="536"/>
        <end position="553"/>
    </location>
</feature>
<comment type="caution">
    <text evidence="15">Lacks conserved residue(s) required for the propagation of feature annotation.</text>
</comment>
<dbReference type="PRINTS" id="PR00326">
    <property type="entry name" value="GTP1OBG"/>
</dbReference>
<dbReference type="RefSeq" id="WP_045087611.1">
    <property type="nucleotide sequence ID" value="NZ_LN824141.1"/>
</dbReference>
<keyword evidence="9" id="KW-0406">Ion transport</keyword>
<comment type="function">
    <text evidence="15">Probable transporter of a GTP-driven Fe(2+) uptake system.</text>
</comment>
<dbReference type="InterPro" id="IPR050860">
    <property type="entry name" value="FeoB_GTPase"/>
</dbReference>